<dbReference type="InterPro" id="IPR003439">
    <property type="entry name" value="ABC_transporter-like_ATP-bd"/>
</dbReference>
<organism evidence="7">
    <name type="scientific">Leptolyngbya sp. NK1-12</name>
    <dbReference type="NCBI Taxonomy" id="2547451"/>
    <lineage>
        <taxon>Bacteria</taxon>
        <taxon>Bacillati</taxon>
        <taxon>Cyanobacteriota</taxon>
        <taxon>Cyanophyceae</taxon>
        <taxon>Leptolyngbyales</taxon>
        <taxon>Leptolyngbyaceae</taxon>
        <taxon>Leptolyngbya group</taxon>
        <taxon>Leptolyngbya</taxon>
    </lineage>
</organism>
<dbReference type="CDD" id="cd03221">
    <property type="entry name" value="ABCF_EF-3"/>
    <property type="match status" value="2"/>
</dbReference>
<evidence type="ECO:0000259" key="6">
    <source>
        <dbReference type="PROSITE" id="PS50893"/>
    </source>
</evidence>
<dbReference type="InterPro" id="IPR003593">
    <property type="entry name" value="AAA+_ATPase"/>
</dbReference>
<dbReference type="RefSeq" id="WP_316432057.1">
    <property type="nucleotide sequence ID" value="NZ_CP053586.1"/>
</dbReference>
<dbReference type="InterPro" id="IPR017871">
    <property type="entry name" value="ABC_transporter-like_CS"/>
</dbReference>
<dbReference type="InterPro" id="IPR032781">
    <property type="entry name" value="ABC_tran_Xtn"/>
</dbReference>
<dbReference type="AlphaFoldDB" id="A0AA96WGY0"/>
<feature type="coiled-coil region" evidence="4">
    <location>
        <begin position="243"/>
        <end position="270"/>
    </location>
</feature>
<proteinExistence type="predicted"/>
<dbReference type="InterPro" id="IPR051309">
    <property type="entry name" value="ABCF_ATPase"/>
</dbReference>
<keyword evidence="2" id="KW-0547">Nucleotide-binding</keyword>
<sequence>MLRLEHISKIYPTGEVLKDVNWEVKPGDRIGLVGVNGAGKSTQLKIITGEEEPSSGEVIRPSSLNIAYLSQEFDVDPQRTVRDELWRAFKAANEVHEGLAQVQHQMQSAAPEELDDLIHKLDRLQRQFEALDGYGLEARIEKILPELGFSLDDGDRLVESFSGGWQMRMGLGKILLQSPDLLLLDEPTNHLDLETIEWLETYLKGLSTPMVIVSHDREFLDRLCTQIVETERGISTTYLGNYSAYLEQKAENQAAQLSAYERQQKELEKQQAFVDRFRASATRSTQAKSREKQLEKIERIDAPIGSVKALRFQFPPAPRSGREVVQIKELTHIYDDNILFLGANLLIERGDRIAIVGPNGAGKSTLLRLIMGIETPTEGVVKLGDHNVIPGYFEQNQAEALDLTKTVMATIHDEVPDWKNEEVRTLLGRFLFSEDTVFKTVSTLSGGEKARLALAKMLLRPANFLILDEPTNHLDIPAKEMLEEALQNYDGTAIVVSHDRYFISQVANKIVEIRDGELRLYRGDYHYFLEKVEEEKERVRLEAIEAEKRAKAAEKKSKQREKQKQKQDTRKIKVSS</sequence>
<evidence type="ECO:0000313" key="7">
    <source>
        <dbReference type="EMBL" id="WNZ25867.1"/>
    </source>
</evidence>
<dbReference type="FunFam" id="3.40.50.300:FF:000309">
    <property type="entry name" value="ABC transporter ATP-binding protein"/>
    <property type="match status" value="1"/>
</dbReference>
<dbReference type="GO" id="GO:0016887">
    <property type="term" value="F:ATP hydrolysis activity"/>
    <property type="evidence" value="ECO:0007669"/>
    <property type="project" value="InterPro"/>
</dbReference>
<dbReference type="PANTHER" id="PTHR42855:SF1">
    <property type="entry name" value="ABC TRANSPORTER DOMAIN-CONTAINING PROTEIN"/>
    <property type="match status" value="1"/>
</dbReference>
<evidence type="ECO:0000256" key="2">
    <source>
        <dbReference type="ARBA" id="ARBA00022741"/>
    </source>
</evidence>
<feature type="domain" description="ABC transporter" evidence="6">
    <location>
        <begin position="325"/>
        <end position="541"/>
    </location>
</feature>
<gene>
    <name evidence="7" type="ORF">HJG54_25580</name>
</gene>
<evidence type="ECO:0000256" key="4">
    <source>
        <dbReference type="SAM" id="Coils"/>
    </source>
</evidence>
<dbReference type="PROSITE" id="PS50893">
    <property type="entry name" value="ABC_TRANSPORTER_2"/>
    <property type="match status" value="2"/>
</dbReference>
<protein>
    <submittedName>
        <fullName evidence="7">ABC-F family ATP-binding cassette domain-containing protein</fullName>
    </submittedName>
</protein>
<dbReference type="SUPFAM" id="SSF52540">
    <property type="entry name" value="P-loop containing nucleoside triphosphate hydrolases"/>
    <property type="match status" value="2"/>
</dbReference>
<dbReference type="GO" id="GO:0003676">
    <property type="term" value="F:nucleic acid binding"/>
    <property type="evidence" value="ECO:0007669"/>
    <property type="project" value="UniProtKB-ARBA"/>
</dbReference>
<dbReference type="SMART" id="SM00382">
    <property type="entry name" value="AAA"/>
    <property type="match status" value="2"/>
</dbReference>
<dbReference type="Pfam" id="PF00005">
    <property type="entry name" value="ABC_tran"/>
    <property type="match status" value="2"/>
</dbReference>
<dbReference type="FunFam" id="3.40.50.300:FF:000011">
    <property type="entry name" value="Putative ABC transporter ATP-binding component"/>
    <property type="match status" value="1"/>
</dbReference>
<dbReference type="PROSITE" id="PS00211">
    <property type="entry name" value="ABC_TRANSPORTER_1"/>
    <property type="match status" value="2"/>
</dbReference>
<evidence type="ECO:0000256" key="5">
    <source>
        <dbReference type="SAM" id="MobiDB-lite"/>
    </source>
</evidence>
<name>A0AA96WGY0_9CYAN</name>
<keyword evidence="4" id="KW-0175">Coiled coil</keyword>
<feature type="region of interest" description="Disordered" evidence="5">
    <location>
        <begin position="550"/>
        <end position="576"/>
    </location>
</feature>
<dbReference type="Gene3D" id="3.40.50.300">
    <property type="entry name" value="P-loop containing nucleotide triphosphate hydrolases"/>
    <property type="match status" value="2"/>
</dbReference>
<dbReference type="InterPro" id="IPR027417">
    <property type="entry name" value="P-loop_NTPase"/>
</dbReference>
<keyword evidence="3 7" id="KW-0067">ATP-binding</keyword>
<evidence type="ECO:0000256" key="3">
    <source>
        <dbReference type="ARBA" id="ARBA00022840"/>
    </source>
</evidence>
<dbReference type="EMBL" id="CP053586">
    <property type="protein sequence ID" value="WNZ25867.1"/>
    <property type="molecule type" value="Genomic_DNA"/>
</dbReference>
<reference evidence="7" key="1">
    <citation type="submission" date="2020-05" db="EMBL/GenBank/DDBJ databases">
        <authorList>
            <person name="Zhu T."/>
            <person name="Keshari N."/>
            <person name="Lu X."/>
        </authorList>
    </citation>
    <scope>NUCLEOTIDE SEQUENCE</scope>
    <source>
        <strain evidence="7">NK1-12</strain>
    </source>
</reference>
<accession>A0AA96WGY0</accession>
<dbReference type="GO" id="GO:0005524">
    <property type="term" value="F:ATP binding"/>
    <property type="evidence" value="ECO:0007669"/>
    <property type="project" value="UniProtKB-KW"/>
</dbReference>
<keyword evidence="1" id="KW-0677">Repeat</keyword>
<evidence type="ECO:0000256" key="1">
    <source>
        <dbReference type="ARBA" id="ARBA00022737"/>
    </source>
</evidence>
<dbReference type="Pfam" id="PF12848">
    <property type="entry name" value="ABC_tran_Xtn"/>
    <property type="match status" value="1"/>
</dbReference>
<feature type="domain" description="ABC transporter" evidence="6">
    <location>
        <begin position="2"/>
        <end position="257"/>
    </location>
</feature>
<dbReference type="PANTHER" id="PTHR42855">
    <property type="entry name" value="ABC TRANSPORTER ATP-BINDING SUBUNIT"/>
    <property type="match status" value="1"/>
</dbReference>